<dbReference type="VEuPathDB" id="FungiDB:BON22_5040"/>
<feature type="transmembrane region" description="Helical" evidence="1">
    <location>
        <begin position="160"/>
        <end position="182"/>
    </location>
</feature>
<evidence type="ECO:0000256" key="1">
    <source>
        <dbReference type="SAM" id="Phobius"/>
    </source>
</evidence>
<keyword evidence="1" id="KW-1133">Transmembrane helix</keyword>
<sequence length="256" mass="29825">MTELRRDSEFQMKEAIRLKKDELKSYNKLFRLYGAESPLLQGKNLSREFEDSKSSIPTVNKVLETKHNIGVENQILHFFIFIASVFLLFQFSIIAIIKLDVEFPSLEFINYHIFFHYAYLVVLVLGKTLTYIFMMFFFARVYIGLKVFTRSVNTGILLKLINLQFIGFFSSSSIVTIGIIGLDLLFKITLTQLDIVDESIEDYHYNDILRYFKLITGYLDILFYGTMIIGGLLTITRMIIKMFVSNNSIKLDEEKT</sequence>
<feature type="transmembrane region" description="Helical" evidence="1">
    <location>
        <begin position="117"/>
        <end position="139"/>
    </location>
</feature>
<organism evidence="2">
    <name type="scientific">Cyberlindnera fabianii</name>
    <name type="common">Yeast</name>
    <name type="synonym">Hansenula fabianii</name>
    <dbReference type="NCBI Taxonomy" id="36022"/>
    <lineage>
        <taxon>Eukaryota</taxon>
        <taxon>Fungi</taxon>
        <taxon>Dikarya</taxon>
        <taxon>Ascomycota</taxon>
        <taxon>Saccharomycotina</taxon>
        <taxon>Saccharomycetes</taxon>
        <taxon>Phaffomycetales</taxon>
        <taxon>Phaffomycetaceae</taxon>
        <taxon>Cyberlindnera</taxon>
    </lineage>
</organism>
<dbReference type="AlphaFoldDB" id="A0A061BCG6"/>
<dbReference type="EMBL" id="LK052921">
    <property type="protein sequence ID" value="CDR47670.1"/>
    <property type="molecule type" value="Genomic_DNA"/>
</dbReference>
<name>A0A061BCG6_CYBFA</name>
<feature type="transmembrane region" description="Helical" evidence="1">
    <location>
        <begin position="75"/>
        <end position="97"/>
    </location>
</feature>
<feature type="transmembrane region" description="Helical" evidence="1">
    <location>
        <begin position="221"/>
        <end position="240"/>
    </location>
</feature>
<dbReference type="OrthoDB" id="3982491at2759"/>
<gene>
    <name evidence="2" type="ORF">CYFA0S_36e00210g</name>
</gene>
<protein>
    <submittedName>
        <fullName evidence="2">CYFA0S36e00210g1_1</fullName>
    </submittedName>
</protein>
<reference evidence="2" key="1">
    <citation type="journal article" date="2014" name="Genome Announc.">
        <title>Genome sequence of the yeast Cyberlindnera fabianii (Hansenula fabianii).</title>
        <authorList>
            <person name="Freel K.C."/>
            <person name="Sarilar V."/>
            <person name="Neuveglise C."/>
            <person name="Devillers H."/>
            <person name="Friedrich A."/>
            <person name="Schacherer J."/>
        </authorList>
    </citation>
    <scope>NUCLEOTIDE SEQUENCE</scope>
    <source>
        <strain evidence="2">YJS4271</strain>
    </source>
</reference>
<keyword evidence="1" id="KW-0812">Transmembrane</keyword>
<evidence type="ECO:0000313" key="2">
    <source>
        <dbReference type="EMBL" id="CDR47670.1"/>
    </source>
</evidence>
<accession>A0A061BCG6</accession>
<keyword evidence="1" id="KW-0472">Membrane</keyword>
<proteinExistence type="predicted"/>